<dbReference type="OrthoDB" id="8969297at2"/>
<evidence type="ECO:0000256" key="1">
    <source>
        <dbReference type="ARBA" id="ARBA00010062"/>
    </source>
</evidence>
<comment type="caution">
    <text evidence="4">The sequence shown here is derived from an EMBL/GenBank/DDBJ whole genome shotgun (WGS) entry which is preliminary data.</text>
</comment>
<accession>A0A2S5GYP8</accession>
<dbReference type="PANTHER" id="PTHR30483:SF38">
    <property type="entry name" value="BLR7848 PROTEIN"/>
    <property type="match status" value="1"/>
</dbReference>
<dbReference type="CDD" id="cd06333">
    <property type="entry name" value="PBP1_ABC_RPA1789-like"/>
    <property type="match status" value="1"/>
</dbReference>
<comment type="similarity">
    <text evidence="1">Belongs to the leucine-binding protein family.</text>
</comment>
<dbReference type="AlphaFoldDB" id="A0A2S5GYP8"/>
<dbReference type="InterPro" id="IPR028081">
    <property type="entry name" value="Leu-bd"/>
</dbReference>
<proteinExistence type="inferred from homology"/>
<dbReference type="Pfam" id="PF13458">
    <property type="entry name" value="Peripla_BP_6"/>
    <property type="match status" value="1"/>
</dbReference>
<evidence type="ECO:0000259" key="3">
    <source>
        <dbReference type="Pfam" id="PF13458"/>
    </source>
</evidence>
<name>A0A2S5GYP8_9BURK</name>
<organism evidence="4 5">
    <name type="scientific">Achromobacter spanius</name>
    <dbReference type="NCBI Taxonomy" id="217203"/>
    <lineage>
        <taxon>Bacteria</taxon>
        <taxon>Pseudomonadati</taxon>
        <taxon>Pseudomonadota</taxon>
        <taxon>Betaproteobacteria</taxon>
        <taxon>Burkholderiales</taxon>
        <taxon>Alcaligenaceae</taxon>
        <taxon>Achromobacter</taxon>
    </lineage>
</organism>
<reference evidence="4 5" key="1">
    <citation type="submission" date="2018-02" db="EMBL/GenBank/DDBJ databases">
        <title>Draft Genome of Achromobacter spanius stain 6.</title>
        <authorList>
            <person name="Gunasekera T.S."/>
            <person name="Radwan O."/>
            <person name="Ruiz O.N."/>
        </authorList>
    </citation>
    <scope>NUCLEOTIDE SEQUENCE [LARGE SCALE GENOMIC DNA]</scope>
    <source>
        <strain evidence="4 5">6</strain>
    </source>
</reference>
<evidence type="ECO:0000256" key="2">
    <source>
        <dbReference type="ARBA" id="ARBA00022729"/>
    </source>
</evidence>
<dbReference type="InterPro" id="IPR051010">
    <property type="entry name" value="BCAA_transport"/>
</dbReference>
<feature type="domain" description="Leucine-binding protein" evidence="3">
    <location>
        <begin position="65"/>
        <end position="417"/>
    </location>
</feature>
<dbReference type="InterPro" id="IPR028082">
    <property type="entry name" value="Peripla_BP_I"/>
</dbReference>
<evidence type="ECO:0000313" key="5">
    <source>
        <dbReference type="Proteomes" id="UP000239990"/>
    </source>
</evidence>
<protein>
    <submittedName>
        <fullName evidence="4">Branched-chain amino acid ABC transporter substrate-binding protein</fullName>
    </submittedName>
</protein>
<keyword evidence="2" id="KW-0732">Signal</keyword>
<dbReference type="PANTHER" id="PTHR30483">
    <property type="entry name" value="LEUCINE-SPECIFIC-BINDING PROTEIN"/>
    <property type="match status" value="1"/>
</dbReference>
<dbReference type="SUPFAM" id="SSF53822">
    <property type="entry name" value="Periplasmic binding protein-like I"/>
    <property type="match status" value="1"/>
</dbReference>
<dbReference type="EMBL" id="PREU01000001">
    <property type="protein sequence ID" value="PPA78190.1"/>
    <property type="molecule type" value="Genomic_DNA"/>
</dbReference>
<evidence type="ECO:0000313" key="4">
    <source>
        <dbReference type="EMBL" id="PPA78190.1"/>
    </source>
</evidence>
<gene>
    <name evidence="4" type="ORF">C4E15_02610</name>
</gene>
<dbReference type="Proteomes" id="UP000239990">
    <property type="component" value="Unassembled WGS sequence"/>
</dbReference>
<dbReference type="Gene3D" id="3.40.50.2300">
    <property type="match status" value="2"/>
</dbReference>
<sequence length="423" mass="45321">MHDVHSHYSSNDIDAYSAPAYLDVKRRADRRSTPRRQILITRLRLTTGALLSCALLSSGPALADINVGVVLSLTGPAASLGGPAKNAVDLLPRELDGEPIRYIVLDDASDTTQAARAFRRLVDEHKVDVILGTSVTPSTLALVPIAQEKEVPLLSLAASVKIVEPMDAQRRWVFKAIQNEDLMVAATLAHMKANGLKTLGYIGFADAYGDSWLAEARKQAAPAGIEVVASERYVKTDTSVTAQTLKLMGVRPDAVLVAASGTPGALPQKSLRERGYPGAIYQTYGIANREFLRIAGKEAEGALFAVGPVVVASQLDPANPIRAVAMDLTQRYETAYGKDSMSVFAANAWDAGLVLQPALKTALRSAKPGTAQFRMALRDALESTRDVVTSQGIATMSPSDHVGYDARAAVMVQIKNGAWRYVQ</sequence>